<dbReference type="SUPFAM" id="SSF49503">
    <property type="entry name" value="Cupredoxins"/>
    <property type="match status" value="2"/>
</dbReference>
<dbReference type="EMBL" id="JAATJU010021556">
    <property type="protein sequence ID" value="KAH0513390.1"/>
    <property type="molecule type" value="Genomic_DNA"/>
</dbReference>
<dbReference type="AlphaFoldDB" id="A0A8J6GLI7"/>
<dbReference type="InterPro" id="IPR008972">
    <property type="entry name" value="Cupredoxin"/>
</dbReference>
<name>A0A8J6GLI7_MICOH</name>
<evidence type="ECO:0000313" key="1">
    <source>
        <dbReference type="EMBL" id="KAH0513390.1"/>
    </source>
</evidence>
<sequence>MDDAVAPGEEYTYQWVISEDSGPTPDDPPCLTHIYYSYENLTQDFNSGLIGPLLICKKGTLTEDGTQKMFDKQHVLLFAVFDESKSWSQSPSLMYTVNGFVNRTMPGNTGATHHSAMTVSPVSWAHWFCKVAYHIHWFPMPRSKLSQSCAMIQ</sequence>
<proteinExistence type="predicted"/>
<comment type="caution">
    <text evidence="1">The sequence shown here is derived from an EMBL/GenBank/DDBJ whole genome shotgun (WGS) entry which is preliminary data.</text>
</comment>
<gene>
    <name evidence="1" type="ORF">LTLLF_140415</name>
</gene>
<reference evidence="1" key="1">
    <citation type="submission" date="2020-03" db="EMBL/GenBank/DDBJ databases">
        <title>Studies in the Genomics of Life Span.</title>
        <authorList>
            <person name="Glass D."/>
        </authorList>
    </citation>
    <scope>NUCLEOTIDE SEQUENCE</scope>
    <source>
        <strain evidence="1">LTLLF</strain>
        <tissue evidence="1">Muscle</tissue>
    </source>
</reference>
<organism evidence="1 2">
    <name type="scientific">Microtus ochrogaster</name>
    <name type="common">Prairie vole</name>
    <dbReference type="NCBI Taxonomy" id="79684"/>
    <lineage>
        <taxon>Eukaryota</taxon>
        <taxon>Metazoa</taxon>
        <taxon>Chordata</taxon>
        <taxon>Craniata</taxon>
        <taxon>Vertebrata</taxon>
        <taxon>Euteleostomi</taxon>
        <taxon>Mammalia</taxon>
        <taxon>Eutheria</taxon>
        <taxon>Euarchontoglires</taxon>
        <taxon>Glires</taxon>
        <taxon>Rodentia</taxon>
        <taxon>Myomorpha</taxon>
        <taxon>Muroidea</taxon>
        <taxon>Cricetidae</taxon>
        <taxon>Arvicolinae</taxon>
        <taxon>Microtus</taxon>
    </lineage>
</organism>
<protein>
    <submittedName>
        <fullName evidence="1">Coagulation factor V</fullName>
    </submittedName>
</protein>
<dbReference type="Gene3D" id="2.60.40.420">
    <property type="entry name" value="Cupredoxins - blue copper proteins"/>
    <property type="match status" value="2"/>
</dbReference>
<dbReference type="Proteomes" id="UP000710432">
    <property type="component" value="Unassembled WGS sequence"/>
</dbReference>
<evidence type="ECO:0000313" key="2">
    <source>
        <dbReference type="Proteomes" id="UP000710432"/>
    </source>
</evidence>
<accession>A0A8J6GLI7</accession>